<dbReference type="PANTHER" id="PTHR43852">
    <property type="entry name" value="NUCLEOTIDYLTRANSFERASE"/>
    <property type="match status" value="1"/>
</dbReference>
<comment type="caution">
    <text evidence="2">The sequence shown here is derived from an EMBL/GenBank/DDBJ whole genome shotgun (WGS) entry which is preliminary data.</text>
</comment>
<gene>
    <name evidence="2" type="ORF">EVG15_00810</name>
</gene>
<evidence type="ECO:0000313" key="2">
    <source>
        <dbReference type="EMBL" id="RZD19453.1"/>
    </source>
</evidence>
<protein>
    <submittedName>
        <fullName evidence="2">Nucleotidyltransferase domain-containing protein</fullName>
    </submittedName>
</protein>
<dbReference type="Pfam" id="PF18765">
    <property type="entry name" value="Polbeta"/>
    <property type="match status" value="1"/>
</dbReference>
<dbReference type="InterPro" id="IPR041633">
    <property type="entry name" value="Polbeta"/>
</dbReference>
<proteinExistence type="predicted"/>
<dbReference type="PANTHER" id="PTHR43852:SF2">
    <property type="entry name" value="PROTEIN ADENYLYLTRANSFERASE MNTA"/>
    <property type="match status" value="1"/>
</dbReference>
<reference evidence="2 3" key="1">
    <citation type="journal article" date="2019" name="ISME J.">
        <title>Insights into ecological role of a new deltaproteobacterial order Candidatus Acidulodesulfobacterales by metagenomics and metatranscriptomics.</title>
        <authorList>
            <person name="Tan S."/>
            <person name="Liu J."/>
            <person name="Fang Y."/>
            <person name="Hedlund B.P."/>
            <person name="Lian Z.H."/>
            <person name="Huang L.Y."/>
            <person name="Li J.T."/>
            <person name="Huang L.N."/>
            <person name="Li W.J."/>
            <person name="Jiang H.C."/>
            <person name="Dong H.L."/>
            <person name="Shu W.S."/>
        </authorList>
    </citation>
    <scope>NUCLEOTIDE SEQUENCE [LARGE SCALE GENOMIC DNA]</scope>
    <source>
        <strain evidence="2">AP1</strain>
    </source>
</reference>
<dbReference type="SUPFAM" id="SSF81301">
    <property type="entry name" value="Nucleotidyltransferase"/>
    <property type="match status" value="1"/>
</dbReference>
<evidence type="ECO:0000313" key="3">
    <source>
        <dbReference type="Proteomes" id="UP000319296"/>
    </source>
</evidence>
<dbReference type="CDD" id="cd05403">
    <property type="entry name" value="NT_KNTase_like"/>
    <property type="match status" value="1"/>
</dbReference>
<sequence length="135" mass="15630">MVKLKMYKKIISDYLKSEIQALRAVIIFGSFANNSENKYSDIDIAFLSSKKISNIQRWKLQEELASILDRDVDLVDLESASDVFKFQIASRGIVIYADGSKDIELYLDKIYTIYLQLNDDRKAILEDIRNGVYYV</sequence>
<name>A0A519BQB6_9DELT</name>
<organism evidence="2 3">
    <name type="scientific">Candidatus Acididesulfobacter diazotrophicus</name>
    <dbReference type="NCBI Taxonomy" id="2597226"/>
    <lineage>
        <taxon>Bacteria</taxon>
        <taxon>Deltaproteobacteria</taxon>
        <taxon>Candidatus Acidulodesulfobacterales</taxon>
        <taxon>Candidatus Acididesulfobacter</taxon>
    </lineage>
</organism>
<keyword evidence="2" id="KW-0808">Transferase</keyword>
<accession>A0A519BQB6</accession>
<dbReference type="InterPro" id="IPR043519">
    <property type="entry name" value="NT_sf"/>
</dbReference>
<evidence type="ECO:0000259" key="1">
    <source>
        <dbReference type="Pfam" id="PF18765"/>
    </source>
</evidence>
<dbReference type="InterPro" id="IPR052930">
    <property type="entry name" value="TA_antitoxin_MntA"/>
</dbReference>
<dbReference type="Proteomes" id="UP000319296">
    <property type="component" value="Unassembled WGS sequence"/>
</dbReference>
<dbReference type="EMBL" id="SGBB01000001">
    <property type="protein sequence ID" value="RZD19453.1"/>
    <property type="molecule type" value="Genomic_DNA"/>
</dbReference>
<dbReference type="AlphaFoldDB" id="A0A519BQB6"/>
<dbReference type="NCBIfam" id="NF047752">
    <property type="entry name" value="MntA_antitoxin"/>
    <property type="match status" value="1"/>
</dbReference>
<dbReference type="GO" id="GO:0016740">
    <property type="term" value="F:transferase activity"/>
    <property type="evidence" value="ECO:0007669"/>
    <property type="project" value="UniProtKB-KW"/>
</dbReference>
<dbReference type="Gene3D" id="3.30.460.10">
    <property type="entry name" value="Beta Polymerase, domain 2"/>
    <property type="match status" value="1"/>
</dbReference>
<feature type="domain" description="Polymerase beta nucleotidyltransferase" evidence="1">
    <location>
        <begin position="11"/>
        <end position="97"/>
    </location>
</feature>